<dbReference type="PANTHER" id="PTHR47331:SF6">
    <property type="entry name" value="DOUBLECORTIN DOMAIN-CONTAINING PROTEIN"/>
    <property type="match status" value="1"/>
</dbReference>
<feature type="compositionally biased region" description="Pro residues" evidence="3">
    <location>
        <begin position="212"/>
        <end position="221"/>
    </location>
</feature>
<keyword evidence="1" id="KW-0479">Metal-binding</keyword>
<dbReference type="InterPro" id="IPR001878">
    <property type="entry name" value="Znf_CCHC"/>
</dbReference>
<keyword evidence="6" id="KW-1185">Reference proteome</keyword>
<feature type="compositionally biased region" description="Polar residues" evidence="3">
    <location>
        <begin position="160"/>
        <end position="171"/>
    </location>
</feature>
<keyword evidence="1" id="KW-0863">Zinc-finger</keyword>
<dbReference type="InterPro" id="IPR043502">
    <property type="entry name" value="DNA/RNA_pol_sf"/>
</dbReference>
<feature type="compositionally biased region" description="Low complexity" evidence="3">
    <location>
        <begin position="22"/>
        <end position="57"/>
    </location>
</feature>
<dbReference type="PANTHER" id="PTHR47331">
    <property type="entry name" value="PHD-TYPE DOMAIN-CONTAINING PROTEIN"/>
    <property type="match status" value="1"/>
</dbReference>
<feature type="coiled-coil region" evidence="2">
    <location>
        <begin position="66"/>
        <end position="111"/>
    </location>
</feature>
<feature type="region of interest" description="Disordered" evidence="3">
    <location>
        <begin position="545"/>
        <end position="566"/>
    </location>
</feature>
<dbReference type="Pfam" id="PF05380">
    <property type="entry name" value="Peptidase_A17"/>
    <property type="match status" value="1"/>
</dbReference>
<dbReference type="GO" id="GO:0003676">
    <property type="term" value="F:nucleic acid binding"/>
    <property type="evidence" value="ECO:0007669"/>
    <property type="project" value="InterPro"/>
</dbReference>
<reference evidence="5" key="1">
    <citation type="submission" date="2023-08" db="EMBL/GenBank/DDBJ databases">
        <authorList>
            <person name="Alioto T."/>
            <person name="Alioto T."/>
            <person name="Gomez Garrido J."/>
        </authorList>
    </citation>
    <scope>NUCLEOTIDE SEQUENCE</scope>
</reference>
<feature type="compositionally biased region" description="Basic and acidic residues" evidence="3">
    <location>
        <begin position="1"/>
        <end position="15"/>
    </location>
</feature>
<keyword evidence="2" id="KW-0175">Coiled coil</keyword>
<evidence type="ECO:0000313" key="6">
    <source>
        <dbReference type="Proteomes" id="UP001178508"/>
    </source>
</evidence>
<protein>
    <submittedName>
        <fullName evidence="5">Uncharacterized protein LOC118470043</fullName>
    </submittedName>
</protein>
<evidence type="ECO:0000256" key="1">
    <source>
        <dbReference type="PROSITE-ProRule" id="PRU00047"/>
    </source>
</evidence>
<evidence type="ECO:0000313" key="5">
    <source>
        <dbReference type="EMBL" id="CAJ1059670.1"/>
    </source>
</evidence>
<dbReference type="PROSITE" id="PS50158">
    <property type="entry name" value="ZF_CCHC"/>
    <property type="match status" value="1"/>
</dbReference>
<dbReference type="Proteomes" id="UP001178508">
    <property type="component" value="Chromosome 7"/>
</dbReference>
<dbReference type="InterPro" id="IPR008042">
    <property type="entry name" value="Retrotrans_Pao"/>
</dbReference>
<sequence length="1678" mass="188796">MASESKTTDEMKHDASPPPRSSSPKPSVHSRASSKRSSSSRSSVMEAAAKARATAEAALTKASYAKRQLEMKKERAKLDLQKAALEADLEALAYEREAEAARVEAEVLEAAVAMGNDDVQSLRSVVSPQVIRQRTEEYVLCQSQVSVQSPALPHHHEMQHTVNSPPCQSAPGTVEVKPPLIDFRPSAHEPVHAAEQSPAPRPSHSPHRQHDQPPPLRPDSPPMIDFAKFLARRELVTTGLTKFDDSPENFRAWQSSFFNATQGLGLSYSEELDLLMKWLGKESSEHVKRIRAVHVTNPRAALHLSWQRLQECYGTPEMVENALFKRLDSFPRLSAKDNVKLRELSDLLMELLAAKDDGYLPGLAYLDTPRGIKPIVEKLPPGLQEKWLNTGSRFKEQHRVTFPPFSFFVDFINIQAKARNDPSFALSSNSQAYSKGERTPLKQSGFKTAVSVHKTDVSATVDADTTSATDIERKDIDPARYCPVHKKTHPLEKCRSFRMKTLQERKDILKEHKRCYKCCAPNHLAKDCQTTLKCGECESERHCSAMHPDTSQPPPPSSAQPGAEAQPASSALEVRSQCTKVCGLSSLPRSCSKVCLTRVFPQGQPELGIKIYVILDDQSNRSLARSEFFQLFGVNSSLSPYLMRTCAGTTEMTGRKAVGFQIEAVNGGVCLDLPPLIECNEILTNKSEIPTPEVALAHPHLRHIAPHIPKLDPDAQMMILLGRDMIRVHKVREQVNGPHDAPFAQRLDLGWVIIGEVCLDNAHKPIVNTFRTHILQNGRPSLLTPCHNSICVKERLSYGGEHRYGHSAHMTKPKPAEEQLGLTVFQRTDNDNKSAMSFEDELFLNIMEKEVHQDKENNWVAPLPFKSPRPPLPNNREQALSRLSSLRRTLNKNAEMKQQFSSFMEKLFENKHAERAPPIQEKQECWYLPIFGVYHPQKPGQIRVVFDSSAQQHGVSLNSVLLTGPDLNNSLLGVLIRFRKDLIAVTADIQQMFYGFLVRHDHRDYLRFLWHEDNDFSKEIQEYRMRVHVFGNSPSPAVAIYGLRRAAQRGELKYGADTKQFVDRHFYVDDGLVSLPTESAAIDLMKRTCASLAESNLKLHKIASNSVAVMKAFEPEELATGIKDLGLDDETLPAQRSLGLCWDLSTDMFTFKVAVADEPYTRRGVLSVINSIFDPLGLAAPVTIRGRLLLRELSSGVQDWDTPLPDDKVSRWEEWKASLEKLSNLHVPRCYVKMSLSKAKYTELCLFSDASNWAIGAVAYLRAVTEEGRCEVGFVLGKAKLSPQPEPTIPRLELCGAVLATEMAELILDELDFKPDAVKFYCDSKVVLGYICNDSKRFYVYVHNRVHRIRQTTSPDQWHYVPSAQNPADLATRSVAASQLMDTMWFKGPDFLYKPPEMEKREHFELIDPETDVEVRPQVTALATHLETKRLTSERFQRFSTWKSLLRAVSYLKHQVRSHKPDTTDTPQHTCKGWHQCSGPRTPEERAAAKMLILETVQRDAYPDEYAALQANIEVSSSSQLLTLDPYMSDGLLRVGGRLRHASLDTEVKHPIILPKHNHVTKLLVEHYHAEVKHQGRQFTEGAIRAAGLWIVGGKRLVSSTLHHCVTCRKLRGKLEVQKMADLPPERLDTPPPFTYVGLDVFGPWAVMTRRTRGGAAQSKRWAILFTCMNTRGYTLKL</sequence>
<feature type="domain" description="CCHC-type" evidence="4">
    <location>
        <begin position="514"/>
        <end position="528"/>
    </location>
</feature>
<dbReference type="EMBL" id="OY660870">
    <property type="protein sequence ID" value="CAJ1059670.1"/>
    <property type="molecule type" value="Genomic_DNA"/>
</dbReference>
<dbReference type="CDD" id="cd01644">
    <property type="entry name" value="RT_pepA17"/>
    <property type="match status" value="1"/>
</dbReference>
<evidence type="ECO:0000256" key="3">
    <source>
        <dbReference type="SAM" id="MobiDB-lite"/>
    </source>
</evidence>
<organism evidence="5 6">
    <name type="scientific">Xyrichtys novacula</name>
    <name type="common">Pearly razorfish</name>
    <name type="synonym">Hemipteronotus novacula</name>
    <dbReference type="NCBI Taxonomy" id="13765"/>
    <lineage>
        <taxon>Eukaryota</taxon>
        <taxon>Metazoa</taxon>
        <taxon>Chordata</taxon>
        <taxon>Craniata</taxon>
        <taxon>Vertebrata</taxon>
        <taxon>Euteleostomi</taxon>
        <taxon>Actinopterygii</taxon>
        <taxon>Neopterygii</taxon>
        <taxon>Teleostei</taxon>
        <taxon>Neoteleostei</taxon>
        <taxon>Acanthomorphata</taxon>
        <taxon>Eupercaria</taxon>
        <taxon>Labriformes</taxon>
        <taxon>Labridae</taxon>
        <taxon>Xyrichtys</taxon>
    </lineage>
</organism>
<gene>
    <name evidence="5" type="ORF">XNOV1_A031150</name>
</gene>
<feature type="region of interest" description="Disordered" evidence="3">
    <location>
        <begin position="1"/>
        <end position="57"/>
    </location>
</feature>
<evidence type="ECO:0000256" key="2">
    <source>
        <dbReference type="SAM" id="Coils"/>
    </source>
</evidence>
<accession>A0AAV1FFH4</accession>
<proteinExistence type="predicted"/>
<feature type="region of interest" description="Disordered" evidence="3">
    <location>
        <begin position="154"/>
        <end position="223"/>
    </location>
</feature>
<dbReference type="GO" id="GO:0008270">
    <property type="term" value="F:zinc ion binding"/>
    <property type="evidence" value="ECO:0007669"/>
    <property type="project" value="UniProtKB-KW"/>
</dbReference>
<dbReference type="SUPFAM" id="SSF56672">
    <property type="entry name" value="DNA/RNA polymerases"/>
    <property type="match status" value="1"/>
</dbReference>
<name>A0AAV1FFH4_XYRNO</name>
<keyword evidence="1" id="KW-0862">Zinc</keyword>
<feature type="region of interest" description="Disordered" evidence="3">
    <location>
        <begin position="1459"/>
        <end position="1480"/>
    </location>
</feature>
<evidence type="ECO:0000259" key="4">
    <source>
        <dbReference type="PROSITE" id="PS50158"/>
    </source>
</evidence>